<keyword evidence="5 9" id="KW-0798">TonB box</keyword>
<dbReference type="Pfam" id="PF00593">
    <property type="entry name" value="TonB_dep_Rec_b-barrel"/>
    <property type="match status" value="1"/>
</dbReference>
<dbReference type="CDD" id="cd01347">
    <property type="entry name" value="ligand_gated_channel"/>
    <property type="match status" value="1"/>
</dbReference>
<reference evidence="13 14" key="1">
    <citation type="submission" date="2017-02" db="EMBL/GenBank/DDBJ databases">
        <title>Acinetobacter sp. ANC 4945, whole genome shotgun sequencing project.</title>
        <authorList>
            <person name="Radolfova-Krizova L."/>
            <person name="Al Atrouni A."/>
            <person name="Nemec A."/>
        </authorList>
    </citation>
    <scope>NUCLEOTIDE SEQUENCE [LARGE SCALE GENOMIC DNA]</scope>
    <source>
        <strain evidence="13 14">ANC 4945</strain>
    </source>
</reference>
<feature type="domain" description="TonB-dependent receptor-like beta-barrel" evidence="11">
    <location>
        <begin position="389"/>
        <end position="865"/>
    </location>
</feature>
<keyword evidence="10" id="KW-0732">Signal</keyword>
<keyword evidence="7 8" id="KW-0998">Cell outer membrane</keyword>
<feature type="domain" description="TonB-dependent receptor plug" evidence="12">
    <location>
        <begin position="68"/>
        <end position="179"/>
    </location>
</feature>
<evidence type="ECO:0000256" key="8">
    <source>
        <dbReference type="PROSITE-ProRule" id="PRU01360"/>
    </source>
</evidence>
<evidence type="ECO:0000256" key="3">
    <source>
        <dbReference type="ARBA" id="ARBA00022452"/>
    </source>
</evidence>
<evidence type="ECO:0000256" key="2">
    <source>
        <dbReference type="ARBA" id="ARBA00022448"/>
    </source>
</evidence>
<dbReference type="EMBL" id="MVKX01000004">
    <property type="protein sequence ID" value="OOV83604.1"/>
    <property type="molecule type" value="Genomic_DNA"/>
</dbReference>
<dbReference type="PANTHER" id="PTHR47234:SF2">
    <property type="entry name" value="TONB-DEPENDENT RECEPTOR"/>
    <property type="match status" value="1"/>
</dbReference>
<feature type="signal peptide" evidence="10">
    <location>
        <begin position="1"/>
        <end position="37"/>
    </location>
</feature>
<proteinExistence type="inferred from homology"/>
<dbReference type="Pfam" id="PF07715">
    <property type="entry name" value="Plug"/>
    <property type="match status" value="1"/>
</dbReference>
<evidence type="ECO:0000259" key="12">
    <source>
        <dbReference type="Pfam" id="PF07715"/>
    </source>
</evidence>
<evidence type="ECO:0000259" key="11">
    <source>
        <dbReference type="Pfam" id="PF00593"/>
    </source>
</evidence>
<keyword evidence="6 8" id="KW-0472">Membrane</keyword>
<dbReference type="Proteomes" id="UP000191160">
    <property type="component" value="Unassembled WGS sequence"/>
</dbReference>
<keyword evidence="2 8" id="KW-0813">Transport</keyword>
<accession>A0A1T1H171</accession>
<evidence type="ECO:0000256" key="4">
    <source>
        <dbReference type="ARBA" id="ARBA00022692"/>
    </source>
</evidence>
<comment type="subcellular location">
    <subcellularLocation>
        <location evidence="1 8">Cell outer membrane</location>
        <topology evidence="1 8">Multi-pass membrane protein</topology>
    </subcellularLocation>
</comment>
<sequence length="903" mass="98043">MKEKKNAKSVGGTPFSKTILKLSTLSLSMLCLSLAHAAETNEEETVKPTKVAKVTVTGSSIKGVSAQSSSPITVIKVEELTKQGVTTTEEALIKISANQAGYSTAQNVGASNTSGSTANLRGLGSDKTLVLLNGRRLAYSPFSTSETNLNTIPLAMVERIEVLRDGASAIYGADAIAGVINFITKKQYTGLGISGGLLKPEDKGGEEYDVSIFGGYGDLDEQGFNVYGAIDYRKAKEIMAKDRKVSRRGGLLPELGIDAGSANGFPANFLDPNGGPLDADGNPEGVLANPYGGAANCNNLTNVTEDGGLCFLNTQALIGIQPETEDLSAIGRATIKLSDNFNAIGEYVYAKSKVTTSIAPDVYSRSVTIPKSSQYYPGEGITPGVDGLSGDPLQLYLRSQAGNRVSQSINESHRIFAGLEGEAYGWDINGGVTYAKGEASDSFVSGYLNRNKLQEGLNDGTINPFGPSADANVWNSLNVSGTTNEATLDSTTFDFTVSRPIYTLPAGDVGFAFGGSFTTQDWEAKVNSELVRLVPGSGIDPDKPLSKGDRDITAAYAELQIPITKTIEAQLAARYDDYSDFGDTFNPKVGIRWEPMKQLMFRSTYSTGFRAPSLWEINAQQSKTYTGAKYNDPVLCPGGNPTSPQYQTECNTQFYRMQGGNPDLQPEESKTFTAGFVYEPIKNLVLAVDYYNIEIEELVGQVGETSIFEDPEKYASLFVRGADGRIEYINTILMNTGGIKTQGIDISLDYLSPLTATGRFGFGINGTYVIKNDYQEEKGGDWEGLVGVYDDPAVLRWKHTANLNWSYENWKIIFEQQFFRGYDDQNQIGKEKFDKHRVPDYTLYNVAGTYSGFKNLEITGGIKNLFAEEPAASNVLDNFQYGYDPRYSDPTGRTFYVRGTYKF</sequence>
<dbReference type="PANTHER" id="PTHR47234">
    <property type="match status" value="1"/>
</dbReference>
<evidence type="ECO:0000256" key="10">
    <source>
        <dbReference type="SAM" id="SignalP"/>
    </source>
</evidence>
<feature type="chain" id="PRO_5012256040" evidence="10">
    <location>
        <begin position="38"/>
        <end position="903"/>
    </location>
</feature>
<organism evidence="13 14">
    <name type="scientific">Acinetobacter amyesii</name>
    <dbReference type="NCBI Taxonomy" id="2942470"/>
    <lineage>
        <taxon>Bacteria</taxon>
        <taxon>Pseudomonadati</taxon>
        <taxon>Pseudomonadota</taxon>
        <taxon>Gammaproteobacteria</taxon>
        <taxon>Moraxellales</taxon>
        <taxon>Moraxellaceae</taxon>
        <taxon>Acinetobacter</taxon>
    </lineage>
</organism>
<evidence type="ECO:0000313" key="14">
    <source>
        <dbReference type="Proteomes" id="UP000191160"/>
    </source>
</evidence>
<dbReference type="PROSITE" id="PS52016">
    <property type="entry name" value="TONB_DEPENDENT_REC_3"/>
    <property type="match status" value="1"/>
</dbReference>
<keyword evidence="14" id="KW-1185">Reference proteome</keyword>
<dbReference type="Gene3D" id="2.40.170.20">
    <property type="entry name" value="TonB-dependent receptor, beta-barrel domain"/>
    <property type="match status" value="1"/>
</dbReference>
<evidence type="ECO:0000256" key="1">
    <source>
        <dbReference type="ARBA" id="ARBA00004571"/>
    </source>
</evidence>
<evidence type="ECO:0000256" key="9">
    <source>
        <dbReference type="RuleBase" id="RU003357"/>
    </source>
</evidence>
<keyword evidence="4 8" id="KW-0812">Transmembrane</keyword>
<dbReference type="SUPFAM" id="SSF56935">
    <property type="entry name" value="Porins"/>
    <property type="match status" value="1"/>
</dbReference>
<dbReference type="AlphaFoldDB" id="A0A1T1H171"/>
<protein>
    <submittedName>
        <fullName evidence="13">TonB-dependent receptor</fullName>
    </submittedName>
</protein>
<dbReference type="RefSeq" id="WP_078190071.1">
    <property type="nucleotide sequence ID" value="NZ_JAMCOZ010000014.1"/>
</dbReference>
<dbReference type="InterPro" id="IPR000531">
    <property type="entry name" value="Beta-barrel_TonB"/>
</dbReference>
<evidence type="ECO:0000313" key="13">
    <source>
        <dbReference type="EMBL" id="OOV83604.1"/>
    </source>
</evidence>
<evidence type="ECO:0000256" key="7">
    <source>
        <dbReference type="ARBA" id="ARBA00023237"/>
    </source>
</evidence>
<gene>
    <name evidence="13" type="ORF">B1202_08200</name>
</gene>
<keyword evidence="3 8" id="KW-1134">Transmembrane beta strand</keyword>
<keyword evidence="13" id="KW-0675">Receptor</keyword>
<comment type="caution">
    <text evidence="13">The sequence shown here is derived from an EMBL/GenBank/DDBJ whole genome shotgun (WGS) entry which is preliminary data.</text>
</comment>
<dbReference type="InterPro" id="IPR012910">
    <property type="entry name" value="Plug_dom"/>
</dbReference>
<comment type="similarity">
    <text evidence="8 9">Belongs to the TonB-dependent receptor family.</text>
</comment>
<dbReference type="GO" id="GO:0009279">
    <property type="term" value="C:cell outer membrane"/>
    <property type="evidence" value="ECO:0007669"/>
    <property type="project" value="UniProtKB-SubCell"/>
</dbReference>
<dbReference type="Gene3D" id="2.170.130.10">
    <property type="entry name" value="TonB-dependent receptor, plug domain"/>
    <property type="match status" value="1"/>
</dbReference>
<name>A0A1T1H171_9GAMM</name>
<evidence type="ECO:0000256" key="6">
    <source>
        <dbReference type="ARBA" id="ARBA00023136"/>
    </source>
</evidence>
<evidence type="ECO:0000256" key="5">
    <source>
        <dbReference type="ARBA" id="ARBA00023077"/>
    </source>
</evidence>
<dbReference type="InterPro" id="IPR039426">
    <property type="entry name" value="TonB-dep_rcpt-like"/>
</dbReference>
<dbReference type="InterPro" id="IPR036942">
    <property type="entry name" value="Beta-barrel_TonB_sf"/>
</dbReference>
<dbReference type="InterPro" id="IPR037066">
    <property type="entry name" value="Plug_dom_sf"/>
</dbReference>